<keyword evidence="1" id="KW-0456">Lyase</keyword>
<dbReference type="InterPro" id="IPR032465">
    <property type="entry name" value="ACMSD"/>
</dbReference>
<dbReference type="PANTHER" id="PTHR21240">
    <property type="entry name" value="2-AMINO-3-CARBOXYLMUCONATE-6-SEMIALDEHYDE DECARBOXYLASE"/>
    <property type="match status" value="1"/>
</dbReference>
<dbReference type="GO" id="GO:0005737">
    <property type="term" value="C:cytoplasm"/>
    <property type="evidence" value="ECO:0007669"/>
    <property type="project" value="TreeGrafter"/>
</dbReference>
<gene>
    <name evidence="3" type="ORF">BE17_04025</name>
</gene>
<sequence>MRDGYRILDADRHVIEPLDLWKVHLEPELRAHAPYLAYAGEGEPLADRVASPGPEGLIPLPPRPMMDGRPIHHRMSARAWRAVASAGRRRSAWLAGLGPLELPQAHIADMDREGIDVAFLYPTVALMLLGMAPLDPALAGALARAYNIWLRGFCDHEPRRLRGVALMSPHDPAQMVPELARAAALGFRAVVLRPNPVAGRTLGDHAYEAFWAECERRSIAVAIHEGAHASLPTAGADRFHSRFALHACSHPMEQMMALLALIEGGVLERHPGLRVAFLEAGCGWLPYWLWRLDEIEYRSLAEEVAPHVRREPSAYFRRQCFVEIEPDEPHLEQAIPWLGEGHAIFGTDFPHIDHEAGMVERALALRGRLPGEVLRKVLWDNAARFYGIEG</sequence>
<dbReference type="GO" id="GO:0016787">
    <property type="term" value="F:hydrolase activity"/>
    <property type="evidence" value="ECO:0007669"/>
    <property type="project" value="InterPro"/>
</dbReference>
<dbReference type="InterPro" id="IPR032466">
    <property type="entry name" value="Metal_Hydrolase"/>
</dbReference>
<dbReference type="GO" id="GO:0019748">
    <property type="term" value="P:secondary metabolic process"/>
    <property type="evidence" value="ECO:0007669"/>
    <property type="project" value="TreeGrafter"/>
</dbReference>
<accession>A0A150S4E3</accession>
<dbReference type="GO" id="GO:0016831">
    <property type="term" value="F:carboxy-lyase activity"/>
    <property type="evidence" value="ECO:0007669"/>
    <property type="project" value="InterPro"/>
</dbReference>
<dbReference type="Gene3D" id="3.20.20.140">
    <property type="entry name" value="Metal-dependent hydrolases"/>
    <property type="match status" value="1"/>
</dbReference>
<dbReference type="PANTHER" id="PTHR21240:SF28">
    <property type="entry name" value="ISO-OROTATE DECARBOXYLASE (EUROFUNG)"/>
    <property type="match status" value="1"/>
</dbReference>
<evidence type="ECO:0000256" key="1">
    <source>
        <dbReference type="ARBA" id="ARBA00023239"/>
    </source>
</evidence>
<name>A0A150S4E3_SORCE</name>
<organism evidence="3 4">
    <name type="scientific">Sorangium cellulosum</name>
    <name type="common">Polyangium cellulosum</name>
    <dbReference type="NCBI Taxonomy" id="56"/>
    <lineage>
        <taxon>Bacteria</taxon>
        <taxon>Pseudomonadati</taxon>
        <taxon>Myxococcota</taxon>
        <taxon>Polyangia</taxon>
        <taxon>Polyangiales</taxon>
        <taxon>Polyangiaceae</taxon>
        <taxon>Sorangium</taxon>
    </lineage>
</organism>
<reference evidence="3 4" key="1">
    <citation type="submission" date="2014-02" db="EMBL/GenBank/DDBJ databases">
        <title>The small core and large imbalanced accessory genome model reveals a collaborative survival strategy of Sorangium cellulosum strains in nature.</title>
        <authorList>
            <person name="Han K."/>
            <person name="Peng R."/>
            <person name="Blom J."/>
            <person name="Li Y.-Z."/>
        </authorList>
    </citation>
    <scope>NUCLEOTIDE SEQUENCE [LARGE SCALE GENOMIC DNA]</scope>
    <source>
        <strain evidence="3 4">So0011-07</strain>
    </source>
</reference>
<dbReference type="AlphaFoldDB" id="A0A150S4E3"/>
<evidence type="ECO:0000313" key="4">
    <source>
        <dbReference type="Proteomes" id="UP000075635"/>
    </source>
</evidence>
<dbReference type="Pfam" id="PF04909">
    <property type="entry name" value="Amidohydro_2"/>
    <property type="match status" value="1"/>
</dbReference>
<evidence type="ECO:0000313" key="3">
    <source>
        <dbReference type="EMBL" id="KYF87310.1"/>
    </source>
</evidence>
<dbReference type="SUPFAM" id="SSF51556">
    <property type="entry name" value="Metallo-dependent hydrolases"/>
    <property type="match status" value="1"/>
</dbReference>
<feature type="domain" description="Amidohydrolase-related" evidence="2">
    <location>
        <begin position="101"/>
        <end position="388"/>
    </location>
</feature>
<protein>
    <submittedName>
        <fullName evidence="3">BarH protein</fullName>
    </submittedName>
</protein>
<dbReference type="Proteomes" id="UP000075635">
    <property type="component" value="Unassembled WGS sequence"/>
</dbReference>
<comment type="caution">
    <text evidence="3">The sequence shown here is derived from an EMBL/GenBank/DDBJ whole genome shotgun (WGS) entry which is preliminary data.</text>
</comment>
<dbReference type="EMBL" id="JEMB01001448">
    <property type="protein sequence ID" value="KYF87310.1"/>
    <property type="molecule type" value="Genomic_DNA"/>
</dbReference>
<evidence type="ECO:0000259" key="2">
    <source>
        <dbReference type="Pfam" id="PF04909"/>
    </source>
</evidence>
<dbReference type="InterPro" id="IPR006680">
    <property type="entry name" value="Amidohydro-rel"/>
</dbReference>
<proteinExistence type="predicted"/>